<dbReference type="Pfam" id="PF16978">
    <property type="entry name" value="CRIM"/>
    <property type="match status" value="1"/>
</dbReference>
<feature type="domain" description="Target of rapamycin complex 2 subunit MAPKAP1-like Ras-binding" evidence="4">
    <location>
        <begin position="273"/>
        <end position="349"/>
    </location>
</feature>
<accession>A0A0K0DWY6</accession>
<dbReference type="GO" id="GO:0038203">
    <property type="term" value="P:TORC2 signaling"/>
    <property type="evidence" value="ECO:0007669"/>
    <property type="project" value="TreeGrafter"/>
</dbReference>
<dbReference type="GO" id="GO:0005546">
    <property type="term" value="F:phosphatidylinositol-4,5-bisphosphate binding"/>
    <property type="evidence" value="ECO:0007669"/>
    <property type="project" value="TreeGrafter"/>
</dbReference>
<dbReference type="InterPro" id="IPR031567">
    <property type="entry name" value="CRIM_dom"/>
</dbReference>
<evidence type="ECO:0000259" key="3">
    <source>
        <dbReference type="Pfam" id="PF16978"/>
    </source>
</evidence>
<proteinExistence type="inferred from homology"/>
<dbReference type="Proteomes" id="UP000035681">
    <property type="component" value="Unplaced"/>
</dbReference>
<dbReference type="PANTHER" id="PTHR13335">
    <property type="entry name" value="TARGET OF RAPAMYCIN COMPLEX 2 SUBUNIT MAPKAP1"/>
    <property type="match status" value="1"/>
</dbReference>
<name>A0A0K0DWY6_STRER</name>
<keyword evidence="5" id="KW-1185">Reference proteome</keyword>
<feature type="domain" description="CRIM" evidence="3">
    <location>
        <begin position="132"/>
        <end position="256"/>
    </location>
</feature>
<feature type="coiled-coil region" evidence="2">
    <location>
        <begin position="314"/>
        <end position="341"/>
    </location>
</feature>
<evidence type="ECO:0000256" key="2">
    <source>
        <dbReference type="SAM" id="Coils"/>
    </source>
</evidence>
<dbReference type="Pfam" id="PF25322">
    <property type="entry name" value="RBD_SIN1"/>
    <property type="match status" value="1"/>
</dbReference>
<evidence type="ECO:0000259" key="4">
    <source>
        <dbReference type="Pfam" id="PF25322"/>
    </source>
</evidence>
<dbReference type="AlphaFoldDB" id="A0A0K0DWY6"/>
<dbReference type="STRING" id="6248.A0A0K0DWY6"/>
<keyword evidence="2" id="KW-0175">Coiled coil</keyword>
<dbReference type="InterPro" id="IPR057339">
    <property type="entry name" value="RBD_SIN1"/>
</dbReference>
<dbReference type="InterPro" id="IPR008828">
    <property type="entry name" value="Sin1/Avo1"/>
</dbReference>
<evidence type="ECO:0000313" key="6">
    <source>
        <dbReference type="WBParaSite" id="SSTP_0000175300.1"/>
    </source>
</evidence>
<dbReference type="GO" id="GO:0005737">
    <property type="term" value="C:cytoplasm"/>
    <property type="evidence" value="ECO:0007669"/>
    <property type="project" value="TreeGrafter"/>
</dbReference>
<evidence type="ECO:0000256" key="1">
    <source>
        <dbReference type="ARBA" id="ARBA00009407"/>
    </source>
</evidence>
<dbReference type="GO" id="GO:0031932">
    <property type="term" value="C:TORC2 complex"/>
    <property type="evidence" value="ECO:0007669"/>
    <property type="project" value="InterPro"/>
</dbReference>
<protein>
    <submittedName>
        <fullName evidence="6 7">CRIM domain-containing protein</fullName>
    </submittedName>
</protein>
<comment type="similarity">
    <text evidence="1">Belongs to the SIN1 family.</text>
</comment>
<dbReference type="WBParaSite" id="SSTP_0000175300.1">
    <property type="protein sequence ID" value="SSTP_0000175300.1"/>
    <property type="gene ID" value="SSTP_0000175300"/>
</dbReference>
<organism evidence="6">
    <name type="scientific">Strongyloides stercoralis</name>
    <name type="common">Threadworm</name>
    <dbReference type="NCBI Taxonomy" id="6248"/>
    <lineage>
        <taxon>Eukaryota</taxon>
        <taxon>Metazoa</taxon>
        <taxon>Ecdysozoa</taxon>
        <taxon>Nematoda</taxon>
        <taxon>Chromadorea</taxon>
        <taxon>Rhabditida</taxon>
        <taxon>Tylenchina</taxon>
        <taxon>Panagrolaimomorpha</taxon>
        <taxon>Strongyloidoidea</taxon>
        <taxon>Strongyloididae</taxon>
        <taxon>Strongyloides</taxon>
    </lineage>
</organism>
<sequence length="610" mass="71392">MAFQDIDEINNFMCYAINLEGKHKLWANQIFNEKSMQKKISFNKTTTYSDTTSEEESNSNNENIFNLFENKLEDKISLSKFYKEKTEKIKKNKIFEESIKSSTFINSNNSQIENVSSKKNIFNVPKKKSYNSYISMYLENAKLITYNDYLNPFENYCKYIYTGLNHVTINIIVPFIQSGKNIIVIECSKDIEISNLIGLICYKYTLKNYKPPLKDIYYYELKIAHTSHEIYYDLPSLDVTKKFYESYFDNLALIDITLLGNNYSKNVTVYTYDAKSYLISLPSYNIPLSMVRDKCLNMVKSKLGLEKKIEGINLDEIEYVLQKLDNQYENLDLKMPLLQANCDEFVLLRQNSVRGDFTSIYEKKTSTLKNTIISNDKSSNTLDNLLPTISEVIDFQEPETNSTSDSILNDLKCIATFEVERLTSLKIKKVELLEIMKTHIQFISQRNSKVSLVIPWQLLAHFILSKSNDGITSYKIIWIKFNNLPKDNNTKFNSNTLDSKNFFKRIYKKKKLQNFSLPSNNFWSIQSFEKYYFHYDFNFFDENISSAKWKTINFDLPNNYSSSITNIMSSIENNLSALVYMKSDNGRRSPIEAWEKYKESQHSSYSINNL</sequence>
<evidence type="ECO:0000313" key="7">
    <source>
        <dbReference type="WBParaSite" id="TCONS_00006270.p1"/>
    </source>
</evidence>
<dbReference type="GO" id="GO:0005886">
    <property type="term" value="C:plasma membrane"/>
    <property type="evidence" value="ECO:0007669"/>
    <property type="project" value="TreeGrafter"/>
</dbReference>
<reference evidence="6" key="1">
    <citation type="submission" date="2015-08" db="UniProtKB">
        <authorList>
            <consortium name="WormBaseParasite"/>
        </authorList>
    </citation>
    <scope>IDENTIFICATION</scope>
</reference>
<evidence type="ECO:0000313" key="5">
    <source>
        <dbReference type="Proteomes" id="UP000035681"/>
    </source>
</evidence>
<dbReference type="PANTHER" id="PTHR13335:SF1">
    <property type="entry name" value="TARGET OF RAPAMYCIN COMPLEX 2 SUBUNIT MAPKAP1"/>
    <property type="match status" value="1"/>
</dbReference>
<dbReference type="WBParaSite" id="TCONS_00006270.p1">
    <property type="protein sequence ID" value="TCONS_00006270.p1"/>
    <property type="gene ID" value="XLOC_004432"/>
</dbReference>